<feature type="transmembrane region" description="Helical" evidence="6">
    <location>
        <begin position="287"/>
        <end position="307"/>
    </location>
</feature>
<feature type="transmembrane region" description="Helical" evidence="6">
    <location>
        <begin position="132"/>
        <end position="150"/>
    </location>
</feature>
<reference evidence="8 9" key="1">
    <citation type="journal article" date="2019" name="Genome Biol. Evol.">
        <title>Day and night: Metabolic profiles and evolutionary relationships of six axenic non-marine cyanobacteria.</title>
        <authorList>
            <person name="Will S.E."/>
            <person name="Henke P."/>
            <person name="Boedeker C."/>
            <person name="Huang S."/>
            <person name="Brinkmann H."/>
            <person name="Rohde M."/>
            <person name="Jarek M."/>
            <person name="Friedl T."/>
            <person name="Seufert S."/>
            <person name="Schumacher M."/>
            <person name="Overmann J."/>
            <person name="Neumann-Schaal M."/>
            <person name="Petersen J."/>
        </authorList>
    </citation>
    <scope>NUCLEOTIDE SEQUENCE [LARGE SCALE GENOMIC DNA]</scope>
    <source>
        <strain evidence="8 9">PCC 6912</strain>
    </source>
</reference>
<dbReference type="STRING" id="211165.GCA_000317285_05612"/>
<evidence type="ECO:0000256" key="2">
    <source>
        <dbReference type="ARBA" id="ARBA00022448"/>
    </source>
</evidence>
<organism evidence="8 9">
    <name type="scientific">Chlorogloeopsis fritschii PCC 6912</name>
    <dbReference type="NCBI Taxonomy" id="211165"/>
    <lineage>
        <taxon>Bacteria</taxon>
        <taxon>Bacillati</taxon>
        <taxon>Cyanobacteriota</taxon>
        <taxon>Cyanophyceae</taxon>
        <taxon>Nostocales</taxon>
        <taxon>Chlorogloeopsidaceae</taxon>
        <taxon>Chlorogloeopsis</taxon>
    </lineage>
</organism>
<comment type="subcellular location">
    <subcellularLocation>
        <location evidence="1">Cell membrane</location>
        <topology evidence="1">Multi-pass membrane protein</topology>
    </subcellularLocation>
</comment>
<feature type="transmembrane region" description="Helical" evidence="6">
    <location>
        <begin position="478"/>
        <end position="497"/>
    </location>
</feature>
<feature type="transmembrane region" description="Helical" evidence="6">
    <location>
        <begin position="348"/>
        <end position="371"/>
    </location>
</feature>
<gene>
    <name evidence="8" type="ORF">PCC6912_42650</name>
</gene>
<sequence>MPRIVRDLDSSMGSIQGALVLLALVTASFAPTCENLIKQFGRKKILMAGLGLFTLGAIATSLSPTIGLFVVAYSFITGLGATPLVASPRDVVGRIYQQKPEKYALLAFIVFSILGGLTGALLGGWIASRYGWRWSFFPEFLLIPLIAFLLRSVPRIPPTQSLPLDWIGGLLSFLGFGLTLVGVSLAGEYGWWKPKQPFTIFGIVIPPFALSIVPILIAVGTICLGIFAAWQRRQAQQGKASLLRAGLLRHKPFLLGLFTATLHTMITTGMQFNLYQFLPVVLQLNPFQTALAVLPFSLATLVVVVYTTFKVVGRVPSQFPIYTGLTLFCFGVWLLRNAISLSMTTLDLLPALVVMGAGSGLFLAQIGTITFSTVNRDNIAEASGIYTPFQNLGNALGRGILGSVLIGTASIRIVDQAIAQLGKTVTLTQRNEAIAKLEQVIQTYSRDERQEFFSNLPAAIQPSLNTILNASAIEAMQIAMLFILVLSVGCLLLSFFLPKYPSLQPKKG</sequence>
<evidence type="ECO:0000256" key="5">
    <source>
        <dbReference type="ARBA" id="ARBA00023136"/>
    </source>
</evidence>
<keyword evidence="2" id="KW-0813">Transport</keyword>
<dbReference type="InterPro" id="IPR036259">
    <property type="entry name" value="MFS_trans_sf"/>
</dbReference>
<feature type="transmembrane region" description="Helical" evidence="6">
    <location>
        <begin position="162"/>
        <end position="186"/>
    </location>
</feature>
<feature type="transmembrane region" description="Helical" evidence="6">
    <location>
        <begin position="68"/>
        <end position="85"/>
    </location>
</feature>
<feature type="transmembrane region" description="Helical" evidence="6">
    <location>
        <begin position="198"/>
        <end position="231"/>
    </location>
</feature>
<dbReference type="PROSITE" id="PS50850">
    <property type="entry name" value="MFS"/>
    <property type="match status" value="1"/>
</dbReference>
<name>A0A3S0ZSI2_CHLFR</name>
<dbReference type="EMBL" id="RSCJ01000020">
    <property type="protein sequence ID" value="RUR76477.1"/>
    <property type="molecule type" value="Genomic_DNA"/>
</dbReference>
<dbReference type="Gene3D" id="1.20.1250.20">
    <property type="entry name" value="MFS general substrate transporter like domains"/>
    <property type="match status" value="2"/>
</dbReference>
<evidence type="ECO:0000313" key="9">
    <source>
        <dbReference type="Proteomes" id="UP000268857"/>
    </source>
</evidence>
<keyword evidence="5 6" id="KW-0472">Membrane</keyword>
<evidence type="ECO:0000256" key="4">
    <source>
        <dbReference type="ARBA" id="ARBA00022989"/>
    </source>
</evidence>
<protein>
    <submittedName>
        <fullName evidence="8">MFS transporter</fullName>
    </submittedName>
</protein>
<keyword evidence="3 6" id="KW-0812">Transmembrane</keyword>
<keyword evidence="4 6" id="KW-1133">Transmembrane helix</keyword>
<feature type="transmembrane region" description="Helical" evidence="6">
    <location>
        <begin position="12"/>
        <end position="33"/>
    </location>
</feature>
<dbReference type="AlphaFoldDB" id="A0A3S0ZSI2"/>
<feature type="transmembrane region" description="Helical" evidence="6">
    <location>
        <begin position="45"/>
        <end position="62"/>
    </location>
</feature>
<proteinExistence type="predicted"/>
<comment type="caution">
    <text evidence="8">The sequence shown here is derived from an EMBL/GenBank/DDBJ whole genome shotgun (WGS) entry which is preliminary data.</text>
</comment>
<feature type="domain" description="Major facilitator superfamily (MFS) profile" evidence="7">
    <location>
        <begin position="1"/>
        <end position="434"/>
    </location>
</feature>
<keyword evidence="9" id="KW-1185">Reference proteome</keyword>
<dbReference type="GO" id="GO:0022857">
    <property type="term" value="F:transmembrane transporter activity"/>
    <property type="evidence" value="ECO:0007669"/>
    <property type="project" value="InterPro"/>
</dbReference>
<evidence type="ECO:0000313" key="8">
    <source>
        <dbReference type="EMBL" id="RUR76477.1"/>
    </source>
</evidence>
<dbReference type="PANTHER" id="PTHR42718">
    <property type="entry name" value="MAJOR FACILITATOR SUPERFAMILY MULTIDRUG TRANSPORTER MFSC"/>
    <property type="match status" value="1"/>
</dbReference>
<dbReference type="InterPro" id="IPR020846">
    <property type="entry name" value="MFS_dom"/>
</dbReference>
<evidence type="ECO:0000256" key="3">
    <source>
        <dbReference type="ARBA" id="ARBA00022692"/>
    </source>
</evidence>
<feature type="transmembrane region" description="Helical" evidence="6">
    <location>
        <begin position="105"/>
        <end position="126"/>
    </location>
</feature>
<dbReference type="PANTHER" id="PTHR42718:SF9">
    <property type="entry name" value="MAJOR FACILITATOR SUPERFAMILY MULTIDRUG TRANSPORTER MFSC"/>
    <property type="match status" value="1"/>
</dbReference>
<dbReference type="InterPro" id="IPR011701">
    <property type="entry name" value="MFS"/>
</dbReference>
<feature type="transmembrane region" description="Helical" evidence="6">
    <location>
        <begin position="252"/>
        <end position="275"/>
    </location>
</feature>
<evidence type="ECO:0000259" key="7">
    <source>
        <dbReference type="PROSITE" id="PS50850"/>
    </source>
</evidence>
<dbReference type="GO" id="GO:0005886">
    <property type="term" value="C:plasma membrane"/>
    <property type="evidence" value="ECO:0007669"/>
    <property type="project" value="UniProtKB-SubCell"/>
</dbReference>
<dbReference type="Pfam" id="PF07690">
    <property type="entry name" value="MFS_1"/>
    <property type="match status" value="1"/>
</dbReference>
<evidence type="ECO:0000256" key="1">
    <source>
        <dbReference type="ARBA" id="ARBA00004651"/>
    </source>
</evidence>
<evidence type="ECO:0000256" key="6">
    <source>
        <dbReference type="SAM" id="Phobius"/>
    </source>
</evidence>
<dbReference type="Proteomes" id="UP000268857">
    <property type="component" value="Unassembled WGS sequence"/>
</dbReference>
<feature type="transmembrane region" description="Helical" evidence="6">
    <location>
        <begin position="319"/>
        <end position="336"/>
    </location>
</feature>
<accession>A0A3S0ZSI2</accession>
<dbReference type="SUPFAM" id="SSF103473">
    <property type="entry name" value="MFS general substrate transporter"/>
    <property type="match status" value="1"/>
</dbReference>